<dbReference type="GO" id="GO:0005737">
    <property type="term" value="C:cytoplasm"/>
    <property type="evidence" value="ECO:0007669"/>
    <property type="project" value="TreeGrafter"/>
</dbReference>
<evidence type="ECO:0000259" key="5">
    <source>
        <dbReference type="Pfam" id="PF02771"/>
    </source>
</evidence>
<evidence type="ECO:0000313" key="8">
    <source>
        <dbReference type="Proteomes" id="UP000510682"/>
    </source>
</evidence>
<dbReference type="GO" id="GO:0003995">
    <property type="term" value="F:acyl-CoA dehydrogenase activity"/>
    <property type="evidence" value="ECO:0007669"/>
    <property type="project" value="TreeGrafter"/>
</dbReference>
<proteinExistence type="inferred from homology"/>
<dbReference type="InterPro" id="IPR037069">
    <property type="entry name" value="AcylCoA_DH/ox_N_sf"/>
</dbReference>
<dbReference type="InterPro" id="IPR036250">
    <property type="entry name" value="AcylCo_DH-like_C"/>
</dbReference>
<keyword evidence="8" id="KW-1185">Reference proteome</keyword>
<dbReference type="InterPro" id="IPR009100">
    <property type="entry name" value="AcylCoA_DH/oxidase_NM_dom_sf"/>
</dbReference>
<dbReference type="PANTHER" id="PTHR48083">
    <property type="entry name" value="MEDIUM-CHAIN SPECIFIC ACYL-COA DEHYDROGENASE, MITOCHONDRIAL-RELATED"/>
    <property type="match status" value="1"/>
</dbReference>
<dbReference type="GO" id="GO:0016712">
    <property type="term" value="F:oxidoreductase activity, acting on paired donors, with incorporation or reduction of molecular oxygen, reduced flavin or flavoprotein as one donor, and incorporation of one atom of oxygen"/>
    <property type="evidence" value="ECO:0007669"/>
    <property type="project" value="TreeGrafter"/>
</dbReference>
<dbReference type="PANTHER" id="PTHR48083:SF19">
    <property type="entry name" value="FLAVIN-DEPENDENT MONOOXYGENASE, OXYGENASE SUBUNIT HSAA"/>
    <property type="match status" value="1"/>
</dbReference>
<dbReference type="SUPFAM" id="SSF47203">
    <property type="entry name" value="Acyl-CoA dehydrogenase C-terminal domain-like"/>
    <property type="match status" value="1"/>
</dbReference>
<evidence type="ECO:0000256" key="3">
    <source>
        <dbReference type="ARBA" id="ARBA00023002"/>
    </source>
</evidence>
<reference evidence="7" key="2">
    <citation type="submission" date="2020-07" db="EMBL/GenBank/DDBJ databases">
        <authorList>
            <person name="Yu X."/>
        </authorList>
    </citation>
    <scope>NUCLEOTIDE SEQUENCE [LARGE SCALE GENOMIC DNA]</scope>
    <source>
        <strain evidence="7">24T</strain>
    </source>
</reference>
<evidence type="ECO:0000256" key="1">
    <source>
        <dbReference type="ARBA" id="ARBA00022630"/>
    </source>
</evidence>
<dbReference type="GO" id="GO:0033539">
    <property type="term" value="P:fatty acid beta-oxidation using acyl-CoA dehydrogenase"/>
    <property type="evidence" value="ECO:0007669"/>
    <property type="project" value="TreeGrafter"/>
</dbReference>
<gene>
    <name evidence="7" type="ORF">H0P51_16725</name>
</gene>
<feature type="domain" description="Acyl-CoA dehydrogenase C-terminal" evidence="6">
    <location>
        <begin position="239"/>
        <end position="370"/>
    </location>
</feature>
<organism evidence="7 8">
    <name type="scientific">Mycobacterium vicinigordonae</name>
    <dbReference type="NCBI Taxonomy" id="1719132"/>
    <lineage>
        <taxon>Bacteria</taxon>
        <taxon>Bacillati</taxon>
        <taxon>Actinomycetota</taxon>
        <taxon>Actinomycetes</taxon>
        <taxon>Mycobacteriales</taxon>
        <taxon>Mycobacteriaceae</taxon>
        <taxon>Mycobacterium</taxon>
    </lineage>
</organism>
<dbReference type="KEGG" id="mgor:H0P51_16725"/>
<evidence type="ECO:0000256" key="2">
    <source>
        <dbReference type="ARBA" id="ARBA00022827"/>
    </source>
</evidence>
<name>A0A7D6INV9_9MYCO</name>
<protein>
    <submittedName>
        <fullName evidence="7">Acyl-CoA dehydrogenase family protein</fullName>
    </submittedName>
</protein>
<dbReference type="Proteomes" id="UP000510682">
    <property type="component" value="Chromosome"/>
</dbReference>
<dbReference type="EMBL" id="CP059165">
    <property type="protein sequence ID" value="QLL05499.1"/>
    <property type="molecule type" value="Genomic_DNA"/>
</dbReference>
<keyword evidence="1" id="KW-0285">Flavoprotein</keyword>
<keyword evidence="3" id="KW-0560">Oxidoreductase</keyword>
<keyword evidence="2" id="KW-0274">FAD</keyword>
<dbReference type="InterPro" id="IPR046373">
    <property type="entry name" value="Acyl-CoA_Oxase/DH_mid-dom_sf"/>
</dbReference>
<dbReference type="InterPro" id="IPR013786">
    <property type="entry name" value="AcylCoA_DH/ox_N"/>
</dbReference>
<dbReference type="Pfam" id="PF08028">
    <property type="entry name" value="Acyl-CoA_dh_2"/>
    <property type="match status" value="1"/>
</dbReference>
<evidence type="ECO:0000256" key="4">
    <source>
        <dbReference type="ARBA" id="ARBA00049661"/>
    </source>
</evidence>
<dbReference type="RefSeq" id="WP_180913909.1">
    <property type="nucleotide sequence ID" value="NZ_CP059165.1"/>
</dbReference>
<dbReference type="PIRSF" id="PIRSF016578">
    <property type="entry name" value="HsaA"/>
    <property type="match status" value="1"/>
</dbReference>
<dbReference type="InterPro" id="IPR013107">
    <property type="entry name" value="Acyl-CoA_DH_C"/>
</dbReference>
<dbReference type="Gene3D" id="2.40.110.10">
    <property type="entry name" value="Butyryl-CoA Dehydrogenase, subunit A, domain 2"/>
    <property type="match status" value="1"/>
</dbReference>
<sequence>MTKFTTENPKSDELRETATRLQPLLREFAAYGDDHRRAADELIDALRVAGMFRLSTPARFGGHQIDTHTLLDITTRLGMADASAAWLVAVASTGAWMLDTYASNEAKEEVFGADPDACIAGAGESGSGQRVDGGLLITGRWPYASGSVHATWAVLGAGVAGAEGAPDEAYFCLVPASEVTLEDTWHTVGMRGTGSNTWVAQDVFVPAHRLISLTPTAEDSPTETPPPFGSVFMLVAAAGLAGPLLGAGRAALDLVIQDAPDKGVHHTVLARRSESVGVQIQVGEAALKLRTAELHVRAVADDLAGHRQGALDYDRRAQARADYGYAMAQALQAMTILVNVHGAGSFAETSAMQRHFRDVNTAARHAGFNPMVGYEVLGKALLGQSERICPML</sequence>
<dbReference type="GO" id="GO:0050660">
    <property type="term" value="F:flavin adenine dinucleotide binding"/>
    <property type="evidence" value="ECO:0007669"/>
    <property type="project" value="InterPro"/>
</dbReference>
<reference evidence="7" key="1">
    <citation type="submission" date="2020-07" db="EMBL/GenBank/DDBJ databases">
        <title>Description of Mycobacterium gordonae subsp. intergordonae subsp.nov. and Mycobacterium gordonae subsp. gordonae subsp. nov.</title>
        <authorList>
            <person name="Huang H."/>
        </authorList>
    </citation>
    <scope>NUCLEOTIDE SEQUENCE [LARGE SCALE GENOMIC DNA]</scope>
    <source>
        <strain evidence="7">24T</strain>
    </source>
</reference>
<evidence type="ECO:0000313" key="7">
    <source>
        <dbReference type="EMBL" id="QLL05499.1"/>
    </source>
</evidence>
<evidence type="ECO:0000259" key="6">
    <source>
        <dbReference type="Pfam" id="PF08028"/>
    </source>
</evidence>
<dbReference type="SUPFAM" id="SSF56645">
    <property type="entry name" value="Acyl-CoA dehydrogenase NM domain-like"/>
    <property type="match status" value="1"/>
</dbReference>
<dbReference type="Pfam" id="PF02771">
    <property type="entry name" value="Acyl-CoA_dh_N"/>
    <property type="match status" value="1"/>
</dbReference>
<dbReference type="Gene3D" id="1.20.140.10">
    <property type="entry name" value="Butyryl-CoA Dehydrogenase, subunit A, domain 3"/>
    <property type="match status" value="1"/>
</dbReference>
<feature type="domain" description="Acyl-CoA dehydrogenase/oxidase N-terminal" evidence="5">
    <location>
        <begin position="23"/>
        <end position="110"/>
    </location>
</feature>
<dbReference type="InterPro" id="IPR050741">
    <property type="entry name" value="Acyl-CoA_dehydrogenase"/>
</dbReference>
<comment type="similarity">
    <text evidence="4">Belongs to the HpaH/HsaA monooxygenase family.</text>
</comment>
<dbReference type="AlphaFoldDB" id="A0A7D6INV9"/>
<accession>A0A7D6INV9</accession>
<dbReference type="Gene3D" id="1.10.540.10">
    <property type="entry name" value="Acyl-CoA dehydrogenase/oxidase, N-terminal domain"/>
    <property type="match status" value="1"/>
</dbReference>